<accession>A0AAE0G0X8</accession>
<dbReference type="GO" id="GO:0005829">
    <property type="term" value="C:cytosol"/>
    <property type="evidence" value="ECO:0007669"/>
    <property type="project" value="TreeGrafter"/>
</dbReference>
<dbReference type="InterPro" id="IPR020861">
    <property type="entry name" value="Triosephosphate_isomerase_AS"/>
</dbReference>
<dbReference type="Gene3D" id="3.20.20.70">
    <property type="entry name" value="Aldolase class I"/>
    <property type="match status" value="1"/>
</dbReference>
<dbReference type="EMBL" id="LGRX02010872">
    <property type="protein sequence ID" value="KAK3269564.1"/>
    <property type="molecule type" value="Genomic_DNA"/>
</dbReference>
<comment type="similarity">
    <text evidence="1">Belongs to the triosephosphate isomerase family.</text>
</comment>
<evidence type="ECO:0000256" key="2">
    <source>
        <dbReference type="ARBA" id="ARBA00011738"/>
    </source>
</evidence>
<evidence type="ECO:0000313" key="5">
    <source>
        <dbReference type="EMBL" id="KAK3269564.1"/>
    </source>
</evidence>
<dbReference type="PANTHER" id="PTHR21139:SF2">
    <property type="entry name" value="TRIOSEPHOSPHATE ISOMERASE"/>
    <property type="match status" value="1"/>
</dbReference>
<comment type="pathway">
    <text evidence="4">Carbohydrate biosynthesis.</text>
</comment>
<dbReference type="NCBIfam" id="TIGR00419">
    <property type="entry name" value="tim"/>
    <property type="match status" value="1"/>
</dbReference>
<dbReference type="Pfam" id="PF00121">
    <property type="entry name" value="TIM"/>
    <property type="match status" value="1"/>
</dbReference>
<dbReference type="InterPro" id="IPR035990">
    <property type="entry name" value="TIM_sf"/>
</dbReference>
<dbReference type="PROSITE" id="PS51440">
    <property type="entry name" value="TIM_2"/>
    <property type="match status" value="1"/>
</dbReference>
<keyword evidence="3" id="KW-0413">Isomerase</keyword>
<dbReference type="PANTHER" id="PTHR21139">
    <property type="entry name" value="TRIOSEPHOSPHATE ISOMERASE"/>
    <property type="match status" value="1"/>
</dbReference>
<reference evidence="5 6" key="1">
    <citation type="journal article" date="2015" name="Genome Biol. Evol.">
        <title>Comparative Genomics of a Bacterivorous Green Alga Reveals Evolutionary Causalities and Consequences of Phago-Mixotrophic Mode of Nutrition.</title>
        <authorList>
            <person name="Burns J.A."/>
            <person name="Paasch A."/>
            <person name="Narechania A."/>
            <person name="Kim E."/>
        </authorList>
    </citation>
    <scope>NUCLEOTIDE SEQUENCE [LARGE SCALE GENOMIC DNA]</scope>
    <source>
        <strain evidence="5 6">PLY_AMNH</strain>
    </source>
</reference>
<evidence type="ECO:0000256" key="4">
    <source>
        <dbReference type="ARBA" id="ARBA00024331"/>
    </source>
</evidence>
<dbReference type="FunFam" id="3.20.20.70:FF:000025">
    <property type="entry name" value="Triosephosphate isomerase"/>
    <property type="match status" value="1"/>
</dbReference>
<evidence type="ECO:0008006" key="7">
    <source>
        <dbReference type="Google" id="ProtNLM"/>
    </source>
</evidence>
<dbReference type="GO" id="GO:0019563">
    <property type="term" value="P:glycerol catabolic process"/>
    <property type="evidence" value="ECO:0007669"/>
    <property type="project" value="TreeGrafter"/>
</dbReference>
<dbReference type="InterPro" id="IPR022896">
    <property type="entry name" value="TrioseP_Isoase_bac/euk"/>
</dbReference>
<dbReference type="SUPFAM" id="SSF51351">
    <property type="entry name" value="Triosephosphate isomerase (TIM)"/>
    <property type="match status" value="1"/>
</dbReference>
<evidence type="ECO:0000313" key="6">
    <source>
        <dbReference type="Proteomes" id="UP001190700"/>
    </source>
</evidence>
<evidence type="ECO:0000256" key="1">
    <source>
        <dbReference type="ARBA" id="ARBA00007422"/>
    </source>
</evidence>
<sequence>MSVFLLSRGTVVAPAGPLKTSDSKQSRPSSACRSSLASESLSVLKRQVVARANGGANAVRHETAMKGEGKFIVGGNWKCNGTTESIAQLISDLNAGTITKDLEVVCAPPFVYLAQTQASLGPPFEIAAQNVWTGAGGAYTGEISADMIKDLGINWTITGHSERRALCGESNEIVAEKTAYALSLGLKVIVCIGESLEERQNGSTLAVCCAQLKAVAEVVSDWSNIVIAYEPIWAIGTGVVATPEQAQETHAGIRKWLAAAVSPEVASKMRIQYGGSVNAGNCDVLAQQDDIDGFLVGGASLQGDSFITICNSAV</sequence>
<dbReference type="Proteomes" id="UP001190700">
    <property type="component" value="Unassembled WGS sequence"/>
</dbReference>
<dbReference type="HAMAP" id="MF_00147_B">
    <property type="entry name" value="TIM_B"/>
    <property type="match status" value="1"/>
</dbReference>
<dbReference type="PROSITE" id="PS00171">
    <property type="entry name" value="TIM_1"/>
    <property type="match status" value="1"/>
</dbReference>
<comment type="caution">
    <text evidence="5">The sequence shown here is derived from an EMBL/GenBank/DDBJ whole genome shotgun (WGS) entry which is preliminary data.</text>
</comment>
<gene>
    <name evidence="5" type="ORF">CYMTET_22000</name>
</gene>
<protein>
    <recommendedName>
        <fullName evidence="7">Triosephosphate isomerase</fullName>
    </recommendedName>
</protein>
<dbReference type="GO" id="GO:0046166">
    <property type="term" value="P:glyceraldehyde-3-phosphate biosynthetic process"/>
    <property type="evidence" value="ECO:0007669"/>
    <property type="project" value="TreeGrafter"/>
</dbReference>
<proteinExistence type="inferred from homology"/>
<dbReference type="GO" id="GO:0006094">
    <property type="term" value="P:gluconeogenesis"/>
    <property type="evidence" value="ECO:0007669"/>
    <property type="project" value="TreeGrafter"/>
</dbReference>
<dbReference type="InterPro" id="IPR013785">
    <property type="entry name" value="Aldolase_TIM"/>
</dbReference>
<dbReference type="AlphaFoldDB" id="A0AAE0G0X8"/>
<comment type="subunit">
    <text evidence="2">Homodimer.</text>
</comment>
<dbReference type="GO" id="GO:0004807">
    <property type="term" value="F:triose-phosphate isomerase activity"/>
    <property type="evidence" value="ECO:0007669"/>
    <property type="project" value="InterPro"/>
</dbReference>
<organism evidence="5 6">
    <name type="scientific">Cymbomonas tetramitiformis</name>
    <dbReference type="NCBI Taxonomy" id="36881"/>
    <lineage>
        <taxon>Eukaryota</taxon>
        <taxon>Viridiplantae</taxon>
        <taxon>Chlorophyta</taxon>
        <taxon>Pyramimonadophyceae</taxon>
        <taxon>Pyramimonadales</taxon>
        <taxon>Pyramimonadaceae</taxon>
        <taxon>Cymbomonas</taxon>
    </lineage>
</organism>
<evidence type="ECO:0000256" key="3">
    <source>
        <dbReference type="ARBA" id="ARBA00023235"/>
    </source>
</evidence>
<keyword evidence="6" id="KW-1185">Reference proteome</keyword>
<dbReference type="GO" id="GO:0006096">
    <property type="term" value="P:glycolytic process"/>
    <property type="evidence" value="ECO:0007669"/>
    <property type="project" value="InterPro"/>
</dbReference>
<dbReference type="InterPro" id="IPR000652">
    <property type="entry name" value="Triosephosphate_isomerase"/>
</dbReference>
<dbReference type="CDD" id="cd00311">
    <property type="entry name" value="TIM"/>
    <property type="match status" value="1"/>
</dbReference>
<name>A0AAE0G0X8_9CHLO</name>